<dbReference type="EMBL" id="IACM01062369">
    <property type="protein sequence ID" value="LAB27475.1"/>
    <property type="molecule type" value="Transcribed_RNA"/>
</dbReference>
<reference evidence="1" key="1">
    <citation type="submission" date="2017-07" db="EMBL/GenBank/DDBJ databases">
        <authorList>
            <person name="Mikheyev A."/>
            <person name="Grau M."/>
        </authorList>
    </citation>
    <scope>NUCLEOTIDE SEQUENCE</scope>
    <source>
        <tissue evidence="1">Venom_gland</tissue>
    </source>
</reference>
<dbReference type="AlphaFoldDB" id="A0A2D4M3K0"/>
<protein>
    <submittedName>
        <fullName evidence="1">Uncharacterized protein</fullName>
    </submittedName>
</protein>
<organism evidence="1">
    <name type="scientific">Micrurus spixii</name>
    <name type="common">Amazon coral snake</name>
    <dbReference type="NCBI Taxonomy" id="129469"/>
    <lineage>
        <taxon>Eukaryota</taxon>
        <taxon>Metazoa</taxon>
        <taxon>Chordata</taxon>
        <taxon>Craniata</taxon>
        <taxon>Vertebrata</taxon>
        <taxon>Euteleostomi</taxon>
        <taxon>Lepidosauria</taxon>
        <taxon>Squamata</taxon>
        <taxon>Bifurcata</taxon>
        <taxon>Unidentata</taxon>
        <taxon>Episquamata</taxon>
        <taxon>Toxicofera</taxon>
        <taxon>Serpentes</taxon>
        <taxon>Colubroidea</taxon>
        <taxon>Elapidae</taxon>
        <taxon>Elapinae</taxon>
        <taxon>Micrurus</taxon>
    </lineage>
</organism>
<proteinExistence type="predicted"/>
<reference evidence="1" key="2">
    <citation type="submission" date="2017-11" db="EMBL/GenBank/DDBJ databases">
        <title>Coralsnake Venomics: Analyses of Venom Gland Transcriptomes and Proteomes of Six Brazilian Taxa.</title>
        <authorList>
            <person name="Aird S.D."/>
            <person name="Jorge da Silva N."/>
            <person name="Qiu L."/>
            <person name="Villar-Briones A."/>
            <person name="Aparecida-Saddi V."/>
            <person name="Campos-Telles M.P."/>
            <person name="Grau M."/>
            <person name="Mikheyev A.S."/>
        </authorList>
    </citation>
    <scope>NUCLEOTIDE SEQUENCE</scope>
    <source>
        <tissue evidence="1">Venom_gland</tissue>
    </source>
</reference>
<evidence type="ECO:0000313" key="1">
    <source>
        <dbReference type="EMBL" id="LAB27476.1"/>
    </source>
</evidence>
<sequence length="101" mass="11713">MQIRIWKNKVREHLSALDQFKSLGLDRLHPRVLKEPAKVISESLKHVSKSLEPGSTLGLLTRVHLVTEVTMIMKKERYDHFSHIIDHCSIPPWLCDLYSDA</sequence>
<accession>A0A2D4M3K0</accession>
<name>A0A2D4M3K0_9SAUR</name>
<dbReference type="EMBL" id="IACM01062371">
    <property type="protein sequence ID" value="LAB27476.1"/>
    <property type="molecule type" value="Transcribed_RNA"/>
</dbReference>